<organism evidence="1 2">
    <name type="scientific">Leptothrix cholodnii (strain ATCC 51168 / LMG 8142 / SP-6)</name>
    <name type="common">Leptothrix discophora (strain SP-6)</name>
    <dbReference type="NCBI Taxonomy" id="395495"/>
    <lineage>
        <taxon>Bacteria</taxon>
        <taxon>Pseudomonadati</taxon>
        <taxon>Pseudomonadota</taxon>
        <taxon>Betaproteobacteria</taxon>
        <taxon>Burkholderiales</taxon>
        <taxon>Sphaerotilaceae</taxon>
        <taxon>Leptothrix</taxon>
    </lineage>
</organism>
<protein>
    <submittedName>
        <fullName evidence="1">Uncharacterized protein</fullName>
    </submittedName>
</protein>
<dbReference type="KEGG" id="lch:Lcho_2145"/>
<name>B1Y2R9_LEPCP</name>
<sequence length="58" mass="6770">MDHVTANNGIRMPIDASLRRLPLEHLDPFHQQVESVAFMREQGVQAMVKRLSEWRVDI</sequence>
<dbReference type="EMBL" id="CP001013">
    <property type="protein sequence ID" value="ACB34411.1"/>
    <property type="molecule type" value="Genomic_DNA"/>
</dbReference>
<dbReference type="Proteomes" id="UP000001693">
    <property type="component" value="Chromosome"/>
</dbReference>
<dbReference type="HOGENOM" id="CLU_2973967_0_0_4"/>
<accession>B1Y2R9</accession>
<proteinExistence type="predicted"/>
<keyword evidence="2" id="KW-1185">Reference proteome</keyword>
<gene>
    <name evidence="1" type="ordered locus">Lcho_2145</name>
</gene>
<dbReference type="AlphaFoldDB" id="B1Y2R9"/>
<evidence type="ECO:0000313" key="1">
    <source>
        <dbReference type="EMBL" id="ACB34411.1"/>
    </source>
</evidence>
<evidence type="ECO:0000313" key="2">
    <source>
        <dbReference type="Proteomes" id="UP000001693"/>
    </source>
</evidence>
<dbReference type="STRING" id="395495.Lcho_2145"/>
<reference evidence="1 2" key="1">
    <citation type="submission" date="2008-03" db="EMBL/GenBank/DDBJ databases">
        <title>Complete sequence of Leptothrix cholodnii SP-6.</title>
        <authorList>
            <consortium name="US DOE Joint Genome Institute"/>
            <person name="Copeland A."/>
            <person name="Lucas S."/>
            <person name="Lapidus A."/>
            <person name="Glavina del Rio T."/>
            <person name="Dalin E."/>
            <person name="Tice H."/>
            <person name="Bruce D."/>
            <person name="Goodwin L."/>
            <person name="Pitluck S."/>
            <person name="Chertkov O."/>
            <person name="Brettin T."/>
            <person name="Detter J.C."/>
            <person name="Han C."/>
            <person name="Kuske C.R."/>
            <person name="Schmutz J."/>
            <person name="Larimer F."/>
            <person name="Land M."/>
            <person name="Hauser L."/>
            <person name="Kyrpides N."/>
            <person name="Lykidis A."/>
            <person name="Emerson D."/>
            <person name="Richardson P."/>
        </authorList>
    </citation>
    <scope>NUCLEOTIDE SEQUENCE [LARGE SCALE GENOMIC DNA]</scope>
    <source>
        <strain evidence="2">ATCC 51168 / LMG 8142 / SP-6</strain>
    </source>
</reference>
<dbReference type="RefSeq" id="WP_012347171.1">
    <property type="nucleotide sequence ID" value="NC_010524.1"/>
</dbReference>